<evidence type="ECO:0000256" key="2">
    <source>
        <dbReference type="ARBA" id="ARBA00010942"/>
    </source>
</evidence>
<dbReference type="InterPro" id="IPR004763">
    <property type="entry name" value="CusA-like"/>
</dbReference>
<feature type="transmembrane region" description="Helical" evidence="8">
    <location>
        <begin position="426"/>
        <end position="444"/>
    </location>
</feature>
<sequence length="1083" mass="114645">MFNKLIETAVRFRWSVVFICAAIAAFGLLQLTRLPIDAVPDITNRQVQINTVAPSLSPGQIERQVTYPLETALAGIPGLTRTRSLSRNGFSQVTAIFTDETDIYFARQQVAERMREAQEDLPEGVAPMMSPVTTGLGEVLMWTLDYVPFDPKNVAKPGEPGWQADGSYLTPEGNRLATAKERATYLRTVQTWIVAPQMRSTPGLAGVDTIGGYVKEYAVRPDTERLAAYGLGLDDLVQALERANVQAGAGFVERAGEGLIVRADALARTVGDLEEAPVANRDGLVVRVSDVAKVGIGQAPRLGAASRNGHEAVLGTALMIAGGNSRTVAQAAATRLAEVGRSLPPGIVAEPVLDRSVLVNATIRTVAKNLTEGALLVIAILFLLLGNIRAAAITALVIPLSFLFAVIGMNRFGISGNLMSLGALDFGILVDGAVIVVEATLLLLGQKRQELGRELSKRERLDVAVQAARKMMRPAAFGQAIILLVFAPILTLEGVEGKTFQPMAATFMLALVGAFLFSFTFVPAMVALFIRAPGAKGKGVPPAGAEPAHAEDDGEHETRIIRFVRARAEPVIRKAVMHPRMVLLGAATTLVIGVSAFLSLGREFMPTLDEGNMAMQALRVPSTSLEQSMAMQLALENALAKEPEVKTIFSRTGTAEAAIDPMPTNISDSVIVLKPRSEWPDPKLDKDALVNRFKSVAEKQIGNAFEFSQPIELRFNELISGVRTDLAVMVFGDDFDVMQKVADQVALKLRGIPGAADVRVEQVSGLPTLTAQVDHAAASQYGLTAADVSAALATGIGGTSAGKMFEGDRRFDIVVRLDSADRNDPAQLAALPVVSASGTVVPLSSVTRIGVAEGPNQISRNNGSRRIVVQANVRGRDLGGFVQEAQSAVETIKLPPGLHLNWGGQFENLQRAEKRLLMVIPVVFLLIGTLLYMALGSAREAGLVFACVPLALVGGALALLVRGMPFSVSAAVGFIAVSGVATLNGLVLMQAIRERLDAGDAPLMAAAVGAASRLRAVLTTALVAIVGFIPMAIASGSGAEVQKPLATVVIGGLITATFLTLLVLPTFAARASAGRKDRQAEED</sequence>
<comment type="similarity">
    <text evidence="2">Belongs to the resistance-nodulation-cell division (RND) (TC 2.A.6) family.</text>
</comment>
<dbReference type="Gene3D" id="3.30.70.1430">
    <property type="entry name" value="Multidrug efflux transporter AcrB pore domain"/>
    <property type="match status" value="2"/>
</dbReference>
<feature type="transmembrane region" description="Helical" evidence="8">
    <location>
        <begin position="942"/>
        <end position="961"/>
    </location>
</feature>
<organism evidence="9 10">
    <name type="scientific">Solilutibacter pythonis</name>
    <dbReference type="NCBI Taxonomy" id="2483112"/>
    <lineage>
        <taxon>Bacteria</taxon>
        <taxon>Pseudomonadati</taxon>
        <taxon>Pseudomonadota</taxon>
        <taxon>Gammaproteobacteria</taxon>
        <taxon>Lysobacterales</taxon>
        <taxon>Lysobacteraceae</taxon>
        <taxon>Solilutibacter</taxon>
    </lineage>
</organism>
<protein>
    <submittedName>
        <fullName evidence="9">CusA/CzcA family heavy metal efflux RND transporter</fullName>
    </submittedName>
</protein>
<keyword evidence="10" id="KW-1185">Reference proteome</keyword>
<dbReference type="SUPFAM" id="SSF82714">
    <property type="entry name" value="Multidrug efflux transporter AcrB TolC docking domain, DN and DC subdomains"/>
    <property type="match status" value="2"/>
</dbReference>
<feature type="transmembrane region" description="Helical" evidence="8">
    <location>
        <begin position="504"/>
        <end position="530"/>
    </location>
</feature>
<dbReference type="Pfam" id="PF00873">
    <property type="entry name" value="ACR_tran"/>
    <property type="match status" value="1"/>
</dbReference>
<keyword evidence="7 8" id="KW-0472">Membrane</keyword>
<dbReference type="PANTHER" id="PTHR32063">
    <property type="match status" value="1"/>
</dbReference>
<accession>A0A3M2HMK9</accession>
<reference evidence="9 10" key="1">
    <citation type="submission" date="2018-10" db="EMBL/GenBank/DDBJ databases">
        <title>Proposal of Lysobacter pythonis sp. nov. isolated from royal pythons (Python regius).</title>
        <authorList>
            <person name="Hans-Juergen B."/>
            <person name="Huptas C."/>
            <person name="Sandra B."/>
            <person name="Igor L."/>
            <person name="Joachim S."/>
            <person name="Siegfried S."/>
            <person name="Mareike W."/>
            <person name="Peter K."/>
        </authorList>
    </citation>
    <scope>NUCLEOTIDE SEQUENCE [LARGE SCALE GENOMIC DNA]</scope>
    <source>
        <strain evidence="9 10">4284/11</strain>
    </source>
</reference>
<dbReference type="EMBL" id="RFLY01000012">
    <property type="protein sequence ID" value="RMH90951.1"/>
    <property type="molecule type" value="Genomic_DNA"/>
</dbReference>
<evidence type="ECO:0000256" key="3">
    <source>
        <dbReference type="ARBA" id="ARBA00022448"/>
    </source>
</evidence>
<evidence type="ECO:0000313" key="9">
    <source>
        <dbReference type="EMBL" id="RMH90951.1"/>
    </source>
</evidence>
<name>A0A3M2HMK9_9GAMM</name>
<dbReference type="OrthoDB" id="9758757at2"/>
<evidence type="ECO:0000256" key="6">
    <source>
        <dbReference type="ARBA" id="ARBA00022989"/>
    </source>
</evidence>
<evidence type="ECO:0000256" key="1">
    <source>
        <dbReference type="ARBA" id="ARBA00004651"/>
    </source>
</evidence>
<comment type="subcellular location">
    <subcellularLocation>
        <location evidence="1">Cell membrane</location>
        <topology evidence="1">Multi-pass membrane protein</topology>
    </subcellularLocation>
</comment>
<dbReference type="PANTHER" id="PTHR32063:SF24">
    <property type="entry name" value="CATION EFFLUX SYSTEM (ACRB_ACRD_ACRF FAMILY)"/>
    <property type="match status" value="1"/>
</dbReference>
<dbReference type="GO" id="GO:0042910">
    <property type="term" value="F:xenobiotic transmembrane transporter activity"/>
    <property type="evidence" value="ECO:0007669"/>
    <property type="project" value="TreeGrafter"/>
</dbReference>
<dbReference type="GO" id="GO:0008324">
    <property type="term" value="F:monoatomic cation transmembrane transporter activity"/>
    <property type="evidence" value="ECO:0007669"/>
    <property type="project" value="InterPro"/>
</dbReference>
<comment type="caution">
    <text evidence="9">The sequence shown here is derived from an EMBL/GenBank/DDBJ whole genome shotgun (WGS) entry which is preliminary data.</text>
</comment>
<feature type="transmembrane region" description="Helical" evidence="8">
    <location>
        <begin position="581"/>
        <end position="600"/>
    </location>
</feature>
<keyword evidence="3" id="KW-0813">Transport</keyword>
<evidence type="ECO:0000256" key="8">
    <source>
        <dbReference type="SAM" id="Phobius"/>
    </source>
</evidence>
<keyword evidence="5 8" id="KW-0812">Transmembrane</keyword>
<evidence type="ECO:0000313" key="10">
    <source>
        <dbReference type="Proteomes" id="UP000275012"/>
    </source>
</evidence>
<feature type="transmembrane region" description="Helical" evidence="8">
    <location>
        <begin position="967"/>
        <end position="992"/>
    </location>
</feature>
<keyword evidence="6 8" id="KW-1133">Transmembrane helix</keyword>
<dbReference type="InterPro" id="IPR001036">
    <property type="entry name" value="Acrflvin-R"/>
</dbReference>
<evidence type="ECO:0000256" key="7">
    <source>
        <dbReference type="ARBA" id="ARBA00023136"/>
    </source>
</evidence>
<feature type="transmembrane region" description="Helical" evidence="8">
    <location>
        <begin position="475"/>
        <end position="492"/>
    </location>
</feature>
<evidence type="ECO:0000256" key="5">
    <source>
        <dbReference type="ARBA" id="ARBA00022692"/>
    </source>
</evidence>
<dbReference type="Gene3D" id="3.30.70.1320">
    <property type="entry name" value="Multidrug efflux transporter AcrB pore domain like"/>
    <property type="match status" value="1"/>
</dbReference>
<feature type="transmembrane region" description="Helical" evidence="8">
    <location>
        <begin position="916"/>
        <end position="935"/>
    </location>
</feature>
<feature type="transmembrane region" description="Helical" evidence="8">
    <location>
        <begin position="12"/>
        <end position="31"/>
    </location>
</feature>
<dbReference type="Gene3D" id="3.30.2090.10">
    <property type="entry name" value="Multidrug efflux transporter AcrB TolC docking domain, DN and DC subdomains"/>
    <property type="match status" value="2"/>
</dbReference>
<gene>
    <name evidence="9" type="ORF">EBB59_09250</name>
</gene>
<dbReference type="RefSeq" id="WP_122101875.1">
    <property type="nucleotide sequence ID" value="NZ_RFLY01000012.1"/>
</dbReference>
<evidence type="ECO:0000256" key="4">
    <source>
        <dbReference type="ARBA" id="ARBA00022475"/>
    </source>
</evidence>
<dbReference type="PRINTS" id="PR00702">
    <property type="entry name" value="ACRIFLAVINRP"/>
</dbReference>
<dbReference type="GO" id="GO:0005886">
    <property type="term" value="C:plasma membrane"/>
    <property type="evidence" value="ECO:0007669"/>
    <property type="project" value="UniProtKB-SubCell"/>
</dbReference>
<dbReference type="InterPro" id="IPR027463">
    <property type="entry name" value="AcrB_DN_DC_subdom"/>
</dbReference>
<proteinExistence type="inferred from homology"/>
<dbReference type="Gene3D" id="3.30.70.1440">
    <property type="entry name" value="Multidrug efflux transporter AcrB pore domain"/>
    <property type="match status" value="1"/>
</dbReference>
<feature type="transmembrane region" description="Helical" evidence="8">
    <location>
        <begin position="1013"/>
        <end position="1033"/>
    </location>
</feature>
<dbReference type="SUPFAM" id="SSF82866">
    <property type="entry name" value="Multidrug efflux transporter AcrB transmembrane domain"/>
    <property type="match status" value="2"/>
</dbReference>
<dbReference type="Proteomes" id="UP000275012">
    <property type="component" value="Unassembled WGS sequence"/>
</dbReference>
<dbReference type="NCBIfam" id="TIGR00914">
    <property type="entry name" value="2A0601"/>
    <property type="match status" value="1"/>
</dbReference>
<feature type="transmembrane region" description="Helical" evidence="8">
    <location>
        <begin position="1045"/>
        <end position="1069"/>
    </location>
</feature>
<feature type="transmembrane region" description="Helical" evidence="8">
    <location>
        <begin position="366"/>
        <end position="385"/>
    </location>
</feature>
<dbReference type="AlphaFoldDB" id="A0A3M2HMK9"/>
<dbReference type="SUPFAM" id="SSF82693">
    <property type="entry name" value="Multidrug efflux transporter AcrB pore domain, PN1, PN2, PC1 and PC2 subdomains"/>
    <property type="match status" value="2"/>
</dbReference>
<dbReference type="Gene3D" id="1.20.1640.10">
    <property type="entry name" value="Multidrug efflux transporter AcrB transmembrane domain"/>
    <property type="match status" value="2"/>
</dbReference>
<keyword evidence="4" id="KW-1003">Cell membrane</keyword>